<dbReference type="OrthoDB" id="7367179at2759"/>
<feature type="region of interest" description="Disordered" evidence="1">
    <location>
        <begin position="1"/>
        <end position="40"/>
    </location>
</feature>
<dbReference type="Proteomes" id="UP000299102">
    <property type="component" value="Unassembled WGS sequence"/>
</dbReference>
<feature type="compositionally biased region" description="Basic and acidic residues" evidence="1">
    <location>
        <begin position="1"/>
        <end position="28"/>
    </location>
</feature>
<gene>
    <name evidence="2" type="ORF">EVAR_60227_1</name>
</gene>
<evidence type="ECO:0000256" key="1">
    <source>
        <dbReference type="SAM" id="MobiDB-lite"/>
    </source>
</evidence>
<comment type="caution">
    <text evidence="2">The sequence shown here is derived from an EMBL/GenBank/DDBJ whole genome shotgun (WGS) entry which is preliminary data.</text>
</comment>
<evidence type="ECO:0000313" key="3">
    <source>
        <dbReference type="Proteomes" id="UP000299102"/>
    </source>
</evidence>
<protein>
    <submittedName>
        <fullName evidence="2">Uncharacterized protein</fullName>
    </submittedName>
</protein>
<dbReference type="EMBL" id="BGZK01001578">
    <property type="protein sequence ID" value="GBP82667.1"/>
    <property type="molecule type" value="Genomic_DNA"/>
</dbReference>
<name>A0A4C1Z7P8_EUMVA</name>
<organism evidence="2 3">
    <name type="scientific">Eumeta variegata</name>
    <name type="common">Bagworm moth</name>
    <name type="synonym">Eumeta japonica</name>
    <dbReference type="NCBI Taxonomy" id="151549"/>
    <lineage>
        <taxon>Eukaryota</taxon>
        <taxon>Metazoa</taxon>
        <taxon>Ecdysozoa</taxon>
        <taxon>Arthropoda</taxon>
        <taxon>Hexapoda</taxon>
        <taxon>Insecta</taxon>
        <taxon>Pterygota</taxon>
        <taxon>Neoptera</taxon>
        <taxon>Endopterygota</taxon>
        <taxon>Lepidoptera</taxon>
        <taxon>Glossata</taxon>
        <taxon>Ditrysia</taxon>
        <taxon>Tineoidea</taxon>
        <taxon>Psychidae</taxon>
        <taxon>Oiketicinae</taxon>
        <taxon>Eumeta</taxon>
    </lineage>
</organism>
<dbReference type="AlphaFoldDB" id="A0A4C1Z7P8"/>
<accession>A0A4C1Z7P8</accession>
<sequence length="101" mass="12205">MTRLKDNRRENWVRPKQDTFPDSLEKPYKTPNPISEAKKKDLKMDQNDIYPEKLHAWIQILKTTATAKDRVPDVYHWVKYLKKNHPNLKTSFNLSKYFLLF</sequence>
<keyword evidence="3" id="KW-1185">Reference proteome</keyword>
<proteinExistence type="predicted"/>
<reference evidence="2 3" key="1">
    <citation type="journal article" date="2019" name="Commun. Biol.">
        <title>The bagworm genome reveals a unique fibroin gene that provides high tensile strength.</title>
        <authorList>
            <person name="Kono N."/>
            <person name="Nakamura H."/>
            <person name="Ohtoshi R."/>
            <person name="Tomita M."/>
            <person name="Numata K."/>
            <person name="Arakawa K."/>
        </authorList>
    </citation>
    <scope>NUCLEOTIDE SEQUENCE [LARGE SCALE GENOMIC DNA]</scope>
</reference>
<evidence type="ECO:0000313" key="2">
    <source>
        <dbReference type="EMBL" id="GBP82667.1"/>
    </source>
</evidence>